<dbReference type="EC" id="3.6.1.27" evidence="3"/>
<evidence type="ECO:0000256" key="9">
    <source>
        <dbReference type="ARBA" id="ARBA00023136"/>
    </source>
</evidence>
<evidence type="ECO:0000256" key="7">
    <source>
        <dbReference type="ARBA" id="ARBA00022801"/>
    </source>
</evidence>
<keyword evidence="6 12" id="KW-0812">Transmembrane</keyword>
<dbReference type="GO" id="GO:0050380">
    <property type="term" value="F:undecaprenyl-diphosphatase activity"/>
    <property type="evidence" value="ECO:0007669"/>
    <property type="project" value="UniProtKB-EC"/>
</dbReference>
<accession>A0A382HUS6</accession>
<proteinExistence type="inferred from homology"/>
<dbReference type="PANTHER" id="PTHR30622">
    <property type="entry name" value="UNDECAPRENYL-DIPHOSPHATASE"/>
    <property type="match status" value="1"/>
</dbReference>
<feature type="transmembrane region" description="Helical" evidence="12">
    <location>
        <begin position="7"/>
        <end position="29"/>
    </location>
</feature>
<dbReference type="PANTHER" id="PTHR30622:SF4">
    <property type="entry name" value="UNDECAPRENYL-DIPHOSPHATASE"/>
    <property type="match status" value="1"/>
</dbReference>
<feature type="transmembrane region" description="Helical" evidence="12">
    <location>
        <begin position="110"/>
        <end position="128"/>
    </location>
</feature>
<gene>
    <name evidence="13" type="ORF">METZ01_LOCUS243960</name>
</gene>
<evidence type="ECO:0000256" key="11">
    <source>
        <dbReference type="ARBA" id="ARBA00047594"/>
    </source>
</evidence>
<dbReference type="AlphaFoldDB" id="A0A382HUS6"/>
<evidence type="ECO:0000256" key="12">
    <source>
        <dbReference type="SAM" id="Phobius"/>
    </source>
</evidence>
<dbReference type="NCBIfam" id="NF001393">
    <property type="entry name" value="PRK00281.2-4"/>
    <property type="match status" value="1"/>
</dbReference>
<evidence type="ECO:0000313" key="13">
    <source>
        <dbReference type="EMBL" id="SVB91106.1"/>
    </source>
</evidence>
<evidence type="ECO:0000256" key="1">
    <source>
        <dbReference type="ARBA" id="ARBA00004651"/>
    </source>
</evidence>
<comment type="catalytic activity">
    <reaction evidence="11">
        <text>di-trans,octa-cis-undecaprenyl diphosphate + H2O = di-trans,octa-cis-undecaprenyl phosphate + phosphate + H(+)</text>
        <dbReference type="Rhea" id="RHEA:28094"/>
        <dbReference type="ChEBI" id="CHEBI:15377"/>
        <dbReference type="ChEBI" id="CHEBI:15378"/>
        <dbReference type="ChEBI" id="CHEBI:43474"/>
        <dbReference type="ChEBI" id="CHEBI:58405"/>
        <dbReference type="ChEBI" id="CHEBI:60392"/>
        <dbReference type="EC" id="3.6.1.27"/>
    </reaction>
</comment>
<feature type="transmembrane region" description="Helical" evidence="12">
    <location>
        <begin position="83"/>
        <end position="104"/>
    </location>
</feature>
<keyword evidence="5" id="KW-1003">Cell membrane</keyword>
<feature type="transmembrane region" description="Helical" evidence="12">
    <location>
        <begin position="214"/>
        <end position="236"/>
    </location>
</feature>
<dbReference type="InterPro" id="IPR003824">
    <property type="entry name" value="UppP"/>
</dbReference>
<feature type="transmembrane region" description="Helical" evidence="12">
    <location>
        <begin position="41"/>
        <end position="59"/>
    </location>
</feature>
<evidence type="ECO:0000256" key="10">
    <source>
        <dbReference type="ARBA" id="ARBA00032707"/>
    </source>
</evidence>
<comment type="similarity">
    <text evidence="2">Belongs to the UppP family.</text>
</comment>
<keyword evidence="7" id="KW-0378">Hydrolase</keyword>
<reference evidence="13" key="1">
    <citation type="submission" date="2018-05" db="EMBL/GenBank/DDBJ databases">
        <authorList>
            <person name="Lanie J.A."/>
            <person name="Ng W.-L."/>
            <person name="Kazmierczak K.M."/>
            <person name="Andrzejewski T.M."/>
            <person name="Davidsen T.M."/>
            <person name="Wayne K.J."/>
            <person name="Tettelin H."/>
            <person name="Glass J.I."/>
            <person name="Rusch D."/>
            <person name="Podicherti R."/>
            <person name="Tsui H.-C.T."/>
            <person name="Winkler M.E."/>
        </authorList>
    </citation>
    <scope>NUCLEOTIDE SEQUENCE</scope>
</reference>
<protein>
    <recommendedName>
        <fullName evidence="4">Undecaprenyl-diphosphatase</fullName>
        <ecNumber evidence="3">3.6.1.27</ecNumber>
    </recommendedName>
    <alternativeName>
        <fullName evidence="10">Undecaprenyl pyrophosphate phosphatase</fullName>
    </alternativeName>
</protein>
<keyword evidence="8 12" id="KW-1133">Transmembrane helix</keyword>
<feature type="transmembrane region" description="Helical" evidence="12">
    <location>
        <begin position="181"/>
        <end position="202"/>
    </location>
</feature>
<name>A0A382HUS6_9ZZZZ</name>
<comment type="subcellular location">
    <subcellularLocation>
        <location evidence="1">Cell membrane</location>
        <topology evidence="1">Multi-pass membrane protein</topology>
    </subcellularLocation>
</comment>
<feature type="transmembrane region" description="Helical" evidence="12">
    <location>
        <begin position="140"/>
        <end position="161"/>
    </location>
</feature>
<evidence type="ECO:0000256" key="6">
    <source>
        <dbReference type="ARBA" id="ARBA00022692"/>
    </source>
</evidence>
<dbReference type="GO" id="GO:0005886">
    <property type="term" value="C:plasma membrane"/>
    <property type="evidence" value="ECO:0007669"/>
    <property type="project" value="UniProtKB-SubCell"/>
</dbReference>
<dbReference type="Pfam" id="PF02673">
    <property type="entry name" value="BacA"/>
    <property type="match status" value="1"/>
</dbReference>
<sequence>METIQAILLAIIQGLTEFLPISSSAHLILLSEFSGWEDQGLVFDVALHFGTLLAVIFYFRDDLLNMFCPSNFKSIDSLIHSKLGIIVAATIPVVLFGGLFNQLIEENLRSLMVIAIATAFFGLLLFLADLTKSNKKNVAAVSLSLGFLIGLSQVFALIPGTSRSGVTITAGLLLGLSREEAAKFSFLLAIPVIFAASVFELYQLSQIEVLVFDYLDLFLGTLVSFVVAFLTIKWFLRMVQKIGMLPFFVYRILLAGLLISLV</sequence>
<evidence type="ECO:0000256" key="5">
    <source>
        <dbReference type="ARBA" id="ARBA00022475"/>
    </source>
</evidence>
<feature type="transmembrane region" description="Helical" evidence="12">
    <location>
        <begin position="242"/>
        <end position="261"/>
    </location>
</feature>
<organism evidence="13">
    <name type="scientific">marine metagenome</name>
    <dbReference type="NCBI Taxonomy" id="408172"/>
    <lineage>
        <taxon>unclassified sequences</taxon>
        <taxon>metagenomes</taxon>
        <taxon>ecological metagenomes</taxon>
    </lineage>
</organism>
<dbReference type="NCBIfam" id="TIGR00753">
    <property type="entry name" value="undec_PP_bacA"/>
    <property type="match status" value="1"/>
</dbReference>
<keyword evidence="9 12" id="KW-0472">Membrane</keyword>
<evidence type="ECO:0000256" key="4">
    <source>
        <dbReference type="ARBA" id="ARBA00021581"/>
    </source>
</evidence>
<dbReference type="EMBL" id="UINC01063452">
    <property type="protein sequence ID" value="SVB91106.1"/>
    <property type="molecule type" value="Genomic_DNA"/>
</dbReference>
<evidence type="ECO:0000256" key="8">
    <source>
        <dbReference type="ARBA" id="ARBA00022989"/>
    </source>
</evidence>
<evidence type="ECO:0000256" key="2">
    <source>
        <dbReference type="ARBA" id="ARBA00010621"/>
    </source>
</evidence>
<evidence type="ECO:0000256" key="3">
    <source>
        <dbReference type="ARBA" id="ARBA00012374"/>
    </source>
</evidence>
<dbReference type="HAMAP" id="MF_01006">
    <property type="entry name" value="Undec_diphosphatase"/>
    <property type="match status" value="1"/>
</dbReference>